<name>A0A2Z4MIC5_BREBE</name>
<accession>A0A2Z4MIC5</accession>
<dbReference type="FunFam" id="1.10.540.10:FF:000026">
    <property type="entry name" value="Acyl-CoA dehydrogenase medium chain"/>
    <property type="match status" value="1"/>
</dbReference>
<proteinExistence type="inferred from homology"/>
<dbReference type="InterPro" id="IPR037069">
    <property type="entry name" value="AcylCoA_DH/ox_N_sf"/>
</dbReference>
<keyword evidence="5 6" id="KW-0560">Oxidoreductase</keyword>
<evidence type="ECO:0000259" key="9">
    <source>
        <dbReference type="Pfam" id="PF02771"/>
    </source>
</evidence>
<dbReference type="InterPro" id="IPR006089">
    <property type="entry name" value="Acyl-CoA_DH_CS"/>
</dbReference>
<dbReference type="FunFam" id="2.40.110.10:FF:000002">
    <property type="entry name" value="Acyl-CoA dehydrogenase fadE12"/>
    <property type="match status" value="1"/>
</dbReference>
<evidence type="ECO:0000313" key="10">
    <source>
        <dbReference type="EMBL" id="AWX56230.1"/>
    </source>
</evidence>
<evidence type="ECO:0000256" key="4">
    <source>
        <dbReference type="ARBA" id="ARBA00022827"/>
    </source>
</evidence>
<dbReference type="Pfam" id="PF02771">
    <property type="entry name" value="Acyl-CoA_dh_N"/>
    <property type="match status" value="1"/>
</dbReference>
<feature type="domain" description="Acyl-CoA oxidase/dehydrogenase middle" evidence="8">
    <location>
        <begin position="159"/>
        <end position="252"/>
    </location>
</feature>
<dbReference type="Pfam" id="PF02770">
    <property type="entry name" value="Acyl-CoA_dh_M"/>
    <property type="match status" value="1"/>
</dbReference>
<evidence type="ECO:0000256" key="5">
    <source>
        <dbReference type="ARBA" id="ARBA00023002"/>
    </source>
</evidence>
<dbReference type="GO" id="GO:0050660">
    <property type="term" value="F:flavin adenine dinucleotide binding"/>
    <property type="evidence" value="ECO:0007669"/>
    <property type="project" value="InterPro"/>
</dbReference>
<dbReference type="GO" id="GO:0003995">
    <property type="term" value="F:acyl-CoA dehydrogenase activity"/>
    <property type="evidence" value="ECO:0007669"/>
    <property type="project" value="InterPro"/>
</dbReference>
<dbReference type="InterPro" id="IPR013786">
    <property type="entry name" value="AcylCoA_DH/ox_N"/>
</dbReference>
<dbReference type="Gene3D" id="1.10.540.10">
    <property type="entry name" value="Acyl-CoA dehydrogenase/oxidase, N-terminal domain"/>
    <property type="match status" value="1"/>
</dbReference>
<evidence type="ECO:0000256" key="2">
    <source>
        <dbReference type="ARBA" id="ARBA00009347"/>
    </source>
</evidence>
<gene>
    <name evidence="10" type="ORF">AB432_014815</name>
</gene>
<protein>
    <submittedName>
        <fullName evidence="10">Acyl-CoA dehydrogenase</fullName>
    </submittedName>
</protein>
<dbReference type="Pfam" id="PF00441">
    <property type="entry name" value="Acyl-CoA_dh_1"/>
    <property type="match status" value="1"/>
</dbReference>
<dbReference type="InterPro" id="IPR009100">
    <property type="entry name" value="AcylCoA_DH/oxidase_NM_dom_sf"/>
</dbReference>
<feature type="domain" description="Acyl-CoA dehydrogenase/oxidase C-terminal" evidence="7">
    <location>
        <begin position="264"/>
        <end position="412"/>
    </location>
</feature>
<evidence type="ECO:0000259" key="7">
    <source>
        <dbReference type="Pfam" id="PF00441"/>
    </source>
</evidence>
<dbReference type="AlphaFoldDB" id="A0A2Z4MIC5"/>
<dbReference type="Proteomes" id="UP000036061">
    <property type="component" value="Chromosome"/>
</dbReference>
<comment type="cofactor">
    <cofactor evidence="1 6">
        <name>FAD</name>
        <dbReference type="ChEBI" id="CHEBI:57692"/>
    </cofactor>
</comment>
<dbReference type="Gene3D" id="1.20.140.10">
    <property type="entry name" value="Butyryl-CoA Dehydrogenase, subunit A, domain 3"/>
    <property type="match status" value="1"/>
</dbReference>
<keyword evidence="4 6" id="KW-0274">FAD</keyword>
<dbReference type="InterPro" id="IPR036250">
    <property type="entry name" value="AcylCo_DH-like_C"/>
</dbReference>
<evidence type="ECO:0000256" key="3">
    <source>
        <dbReference type="ARBA" id="ARBA00022630"/>
    </source>
</evidence>
<reference evidence="10 11" key="1">
    <citation type="journal article" date="2015" name="Genome Announc.">
        <title>Draft Genome Sequence of Brevibacillus brevis DZQ7, a Plant Growth-Promoting Rhizobacterium with Broad-Spectrum Antimicrobial Activity.</title>
        <authorList>
            <person name="Hou Q."/>
            <person name="Wang C."/>
            <person name="Hou X."/>
            <person name="Xia Z."/>
            <person name="Ye J."/>
            <person name="Liu K."/>
            <person name="Liu H."/>
            <person name="Wang J."/>
            <person name="Guo H."/>
            <person name="Yu X."/>
            <person name="Yang Y."/>
            <person name="Du B."/>
            <person name="Ding Y."/>
        </authorList>
    </citation>
    <scope>NUCLEOTIDE SEQUENCE [LARGE SCALE GENOMIC DNA]</scope>
    <source>
        <strain evidence="10 11">DZQ7</strain>
    </source>
</reference>
<dbReference type="SUPFAM" id="SSF56645">
    <property type="entry name" value="Acyl-CoA dehydrogenase NM domain-like"/>
    <property type="match status" value="1"/>
</dbReference>
<comment type="similarity">
    <text evidence="2 6">Belongs to the acyl-CoA dehydrogenase family.</text>
</comment>
<dbReference type="FunFam" id="1.20.140.10:FF:000001">
    <property type="entry name" value="Acyl-CoA dehydrogenase"/>
    <property type="match status" value="1"/>
</dbReference>
<organism evidence="10 11">
    <name type="scientific">Brevibacillus brevis</name>
    <name type="common">Bacillus brevis</name>
    <dbReference type="NCBI Taxonomy" id="1393"/>
    <lineage>
        <taxon>Bacteria</taxon>
        <taxon>Bacillati</taxon>
        <taxon>Bacillota</taxon>
        <taxon>Bacilli</taxon>
        <taxon>Bacillales</taxon>
        <taxon>Paenibacillaceae</taxon>
        <taxon>Brevibacillus</taxon>
    </lineage>
</organism>
<dbReference type="Gene3D" id="2.40.110.10">
    <property type="entry name" value="Butyryl-CoA Dehydrogenase, subunit A, domain 2"/>
    <property type="match status" value="1"/>
</dbReference>
<dbReference type="PANTHER" id="PTHR43884">
    <property type="entry name" value="ACYL-COA DEHYDROGENASE"/>
    <property type="match status" value="1"/>
</dbReference>
<feature type="domain" description="Acyl-CoA dehydrogenase/oxidase N-terminal" evidence="9">
    <location>
        <begin position="42"/>
        <end position="154"/>
    </location>
</feature>
<dbReference type="PANTHER" id="PTHR43884:SF12">
    <property type="entry name" value="ISOVALERYL-COA DEHYDROGENASE, MITOCHONDRIAL-RELATED"/>
    <property type="match status" value="1"/>
</dbReference>
<dbReference type="PROSITE" id="PS00073">
    <property type="entry name" value="ACYL_COA_DH_2"/>
    <property type="match status" value="1"/>
</dbReference>
<sequence length="419" mass="46785">MWRMPFCFLHQMNPHISPVIYCTSPAEDLVEKEELNMALVLSDEQTMIKDTLRRFLDKEIHPMVDDYEKSGKAVSKDIVKKLVPFGFLGGLLPEEAGGNGLDYTTYFTMIEELSRVWPSLRATVGLSNSVLTHIYEYGTEEQRRKFLLPLMSGDKFGFFALTEPNVGSDTSSIQTRAERRGDKWVINGSKMFITNGLEGEIGIVIAQTDKSKGNDGIAAFIVEKGISHYQTKPIEKMGTVSCPFAELIFEDCEIPAENLLGKVGDGLRQGLKFLNSARAMVAFISTGIAQACIDSSVRYAKERVQFGKPIGGFQLIQAKISEMVTLTNAMRLLGLQASHLLDQGKPCKLECSMAKYFATEKVLKVAEEALQIHGGYGYTKEFPVERYYRDIRYFTIAEGTNEIQKLIIGREILGISAFS</sequence>
<dbReference type="InterPro" id="IPR006091">
    <property type="entry name" value="Acyl-CoA_Oxase/DH_mid-dom"/>
</dbReference>
<dbReference type="SUPFAM" id="SSF47203">
    <property type="entry name" value="Acyl-CoA dehydrogenase C-terminal domain-like"/>
    <property type="match status" value="1"/>
</dbReference>
<evidence type="ECO:0000313" key="11">
    <source>
        <dbReference type="Proteomes" id="UP000036061"/>
    </source>
</evidence>
<evidence type="ECO:0000256" key="1">
    <source>
        <dbReference type="ARBA" id="ARBA00001974"/>
    </source>
</evidence>
<dbReference type="InterPro" id="IPR009075">
    <property type="entry name" value="AcylCo_DH/oxidase_C"/>
</dbReference>
<keyword evidence="3 6" id="KW-0285">Flavoprotein</keyword>
<dbReference type="InterPro" id="IPR046373">
    <property type="entry name" value="Acyl-CoA_Oxase/DH_mid-dom_sf"/>
</dbReference>
<dbReference type="EMBL" id="CP030117">
    <property type="protein sequence ID" value="AWX56230.1"/>
    <property type="molecule type" value="Genomic_DNA"/>
</dbReference>
<evidence type="ECO:0000259" key="8">
    <source>
        <dbReference type="Pfam" id="PF02770"/>
    </source>
</evidence>
<evidence type="ECO:0000256" key="6">
    <source>
        <dbReference type="RuleBase" id="RU362125"/>
    </source>
</evidence>